<organism evidence="1 2">
    <name type="scientific">Candidatus Beckwithbacteria bacterium RBG_13_35_6</name>
    <dbReference type="NCBI Taxonomy" id="1797456"/>
    <lineage>
        <taxon>Bacteria</taxon>
        <taxon>Candidatus Beckwithiibacteriota</taxon>
    </lineage>
</organism>
<protein>
    <submittedName>
        <fullName evidence="1">Uncharacterized protein</fullName>
    </submittedName>
</protein>
<dbReference type="EMBL" id="MEZJ01000043">
    <property type="protein sequence ID" value="OGD53142.1"/>
    <property type="molecule type" value="Genomic_DNA"/>
</dbReference>
<name>A0A1F5DD33_9BACT</name>
<comment type="caution">
    <text evidence="1">The sequence shown here is derived from an EMBL/GenBank/DDBJ whole genome shotgun (WGS) entry which is preliminary data.</text>
</comment>
<evidence type="ECO:0000313" key="1">
    <source>
        <dbReference type="EMBL" id="OGD53142.1"/>
    </source>
</evidence>
<gene>
    <name evidence="1" type="ORF">A3J78_01040</name>
</gene>
<proteinExistence type="predicted"/>
<dbReference type="Proteomes" id="UP000178758">
    <property type="component" value="Unassembled WGS sequence"/>
</dbReference>
<accession>A0A1F5DD33</accession>
<evidence type="ECO:0000313" key="2">
    <source>
        <dbReference type="Proteomes" id="UP000178758"/>
    </source>
</evidence>
<sequence>MSKTNKNKLVKAYSKYRTLKKNKLSVLGFFRDFIPEIIFRTTKLEGEPVTRKMVSRLSK</sequence>
<dbReference type="AlphaFoldDB" id="A0A1F5DD33"/>
<reference evidence="1 2" key="1">
    <citation type="journal article" date="2016" name="Nat. Commun.">
        <title>Thousands of microbial genomes shed light on interconnected biogeochemical processes in an aquifer system.</title>
        <authorList>
            <person name="Anantharaman K."/>
            <person name="Brown C.T."/>
            <person name="Hug L.A."/>
            <person name="Sharon I."/>
            <person name="Castelle C.J."/>
            <person name="Probst A.J."/>
            <person name="Thomas B.C."/>
            <person name="Singh A."/>
            <person name="Wilkins M.J."/>
            <person name="Karaoz U."/>
            <person name="Brodie E.L."/>
            <person name="Williams K.H."/>
            <person name="Hubbard S.S."/>
            <person name="Banfield J.F."/>
        </authorList>
    </citation>
    <scope>NUCLEOTIDE SEQUENCE [LARGE SCALE GENOMIC DNA]</scope>
</reference>